<keyword evidence="9" id="KW-1185">Reference proteome</keyword>
<feature type="transmembrane region" description="Helical" evidence="6">
    <location>
        <begin position="98"/>
        <end position="120"/>
    </location>
</feature>
<dbReference type="PANTHER" id="PTHR32322:SF2">
    <property type="entry name" value="EAMA DOMAIN-CONTAINING PROTEIN"/>
    <property type="match status" value="1"/>
</dbReference>
<evidence type="ECO:0000313" key="8">
    <source>
        <dbReference type="EMBL" id="PVZ94644.1"/>
    </source>
</evidence>
<evidence type="ECO:0000256" key="4">
    <source>
        <dbReference type="ARBA" id="ARBA00022989"/>
    </source>
</evidence>
<feature type="transmembrane region" description="Helical" evidence="6">
    <location>
        <begin position="41"/>
        <end position="60"/>
    </location>
</feature>
<evidence type="ECO:0000256" key="1">
    <source>
        <dbReference type="ARBA" id="ARBA00004141"/>
    </source>
</evidence>
<name>A0A2V1HWP7_9MICO</name>
<protein>
    <submittedName>
        <fullName evidence="8">EamA family transporter</fullName>
    </submittedName>
</protein>
<dbReference type="InterPro" id="IPR037185">
    <property type="entry name" value="EmrE-like"/>
</dbReference>
<evidence type="ECO:0000259" key="7">
    <source>
        <dbReference type="Pfam" id="PF00892"/>
    </source>
</evidence>
<keyword evidence="4 6" id="KW-1133">Transmembrane helix</keyword>
<dbReference type="GO" id="GO:0016020">
    <property type="term" value="C:membrane"/>
    <property type="evidence" value="ECO:0007669"/>
    <property type="project" value="UniProtKB-SubCell"/>
</dbReference>
<dbReference type="AlphaFoldDB" id="A0A2V1HWP7"/>
<dbReference type="InterPro" id="IPR050638">
    <property type="entry name" value="AA-Vitamin_Transporters"/>
</dbReference>
<feature type="transmembrane region" description="Helical" evidence="6">
    <location>
        <begin position="224"/>
        <end position="247"/>
    </location>
</feature>
<dbReference type="SUPFAM" id="SSF103481">
    <property type="entry name" value="Multidrug resistance efflux transporter EmrE"/>
    <property type="match status" value="2"/>
</dbReference>
<evidence type="ECO:0000256" key="6">
    <source>
        <dbReference type="SAM" id="Phobius"/>
    </source>
</evidence>
<organism evidence="8 9">
    <name type="scientific">Amnibacterium flavum</name>
    <dbReference type="NCBI Taxonomy" id="2173173"/>
    <lineage>
        <taxon>Bacteria</taxon>
        <taxon>Bacillati</taxon>
        <taxon>Actinomycetota</taxon>
        <taxon>Actinomycetes</taxon>
        <taxon>Micrococcales</taxon>
        <taxon>Microbacteriaceae</taxon>
        <taxon>Amnibacterium</taxon>
    </lineage>
</organism>
<comment type="caution">
    <text evidence="8">The sequence shown here is derived from an EMBL/GenBank/DDBJ whole genome shotgun (WGS) entry which is preliminary data.</text>
</comment>
<evidence type="ECO:0000256" key="3">
    <source>
        <dbReference type="ARBA" id="ARBA00022692"/>
    </source>
</evidence>
<evidence type="ECO:0000256" key="5">
    <source>
        <dbReference type="ARBA" id="ARBA00023136"/>
    </source>
</evidence>
<feature type="transmembrane region" description="Helical" evidence="6">
    <location>
        <begin position="280"/>
        <end position="300"/>
    </location>
</feature>
<feature type="transmembrane region" description="Helical" evidence="6">
    <location>
        <begin position="127"/>
        <end position="148"/>
    </location>
</feature>
<accession>A0A2V1HWP7</accession>
<dbReference type="RefSeq" id="WP_116757155.1">
    <property type="nucleotide sequence ID" value="NZ_JBHUEX010000001.1"/>
</dbReference>
<gene>
    <name evidence="8" type="ORF">DDQ50_13205</name>
</gene>
<evidence type="ECO:0000313" key="9">
    <source>
        <dbReference type="Proteomes" id="UP000244893"/>
    </source>
</evidence>
<dbReference type="EMBL" id="QEOP01000002">
    <property type="protein sequence ID" value="PVZ94644.1"/>
    <property type="molecule type" value="Genomic_DNA"/>
</dbReference>
<dbReference type="Proteomes" id="UP000244893">
    <property type="component" value="Unassembled WGS sequence"/>
</dbReference>
<feature type="transmembrane region" description="Helical" evidence="6">
    <location>
        <begin position="154"/>
        <end position="172"/>
    </location>
</feature>
<keyword evidence="5 6" id="KW-0472">Membrane</keyword>
<sequence length="327" mass="33446">MKLKSPTAGLAVAVLAALSFGTSGAFIKPLLEAGWSPSAAVTVRAFVGAAVLLPIAIVALRGRWRALWRARIRVLVLGVVGVAATQLTYFAAIQRIPVSTALLIELLAPLLLVAVVWVTSRRMPRPLVLVGSALAIGGLVLVIGPGAIRPVDPLGLVFACLALIACAIYFVVAARPSDGLPPVAYAAASLVVGGVVLALLGATGILPFTVTFGEVTLLGGQAPWWVPILVVGVISSAFAYVAGIAAAESLGSRLASFAGLLEVVFASLFAWILLGEALQPLQLLGGALILGGIAAVRLAAPEESPSIDEIPVVDEAENAELAGPMRR</sequence>
<comment type="similarity">
    <text evidence="2">Belongs to the EamA transporter family.</text>
</comment>
<proteinExistence type="inferred from homology"/>
<keyword evidence="3 6" id="KW-0812">Transmembrane</keyword>
<dbReference type="OrthoDB" id="154915at2"/>
<feature type="domain" description="EamA" evidence="7">
    <location>
        <begin position="154"/>
        <end position="296"/>
    </location>
</feature>
<evidence type="ECO:0000256" key="2">
    <source>
        <dbReference type="ARBA" id="ARBA00007362"/>
    </source>
</evidence>
<dbReference type="InterPro" id="IPR000620">
    <property type="entry name" value="EamA_dom"/>
</dbReference>
<feature type="transmembrane region" description="Helical" evidence="6">
    <location>
        <begin position="254"/>
        <end position="274"/>
    </location>
</feature>
<feature type="domain" description="EamA" evidence="7">
    <location>
        <begin position="8"/>
        <end position="143"/>
    </location>
</feature>
<reference evidence="8 9" key="1">
    <citation type="submission" date="2018-05" db="EMBL/GenBank/DDBJ databases">
        <title>Amnibacterium sp. M8JJ-5, whole genome shotgun sequence.</title>
        <authorList>
            <person name="Tuo L."/>
        </authorList>
    </citation>
    <scope>NUCLEOTIDE SEQUENCE [LARGE SCALE GENOMIC DNA]</scope>
    <source>
        <strain evidence="8 9">M8JJ-5</strain>
    </source>
</reference>
<feature type="transmembrane region" description="Helical" evidence="6">
    <location>
        <begin position="184"/>
        <end position="212"/>
    </location>
</feature>
<dbReference type="PANTHER" id="PTHR32322">
    <property type="entry name" value="INNER MEMBRANE TRANSPORTER"/>
    <property type="match status" value="1"/>
</dbReference>
<comment type="subcellular location">
    <subcellularLocation>
        <location evidence="1">Membrane</location>
        <topology evidence="1">Multi-pass membrane protein</topology>
    </subcellularLocation>
</comment>
<dbReference type="Pfam" id="PF00892">
    <property type="entry name" value="EamA"/>
    <property type="match status" value="2"/>
</dbReference>
<feature type="transmembrane region" description="Helical" evidence="6">
    <location>
        <begin position="72"/>
        <end position="92"/>
    </location>
</feature>